<evidence type="ECO:0000313" key="1">
    <source>
        <dbReference type="EMBL" id="RDV05257.1"/>
    </source>
</evidence>
<gene>
    <name evidence="1" type="ORF">DXH78_12160</name>
</gene>
<dbReference type="EMBL" id="QRGO01000001">
    <property type="protein sequence ID" value="RDV05257.1"/>
    <property type="molecule type" value="Genomic_DNA"/>
</dbReference>
<dbReference type="RefSeq" id="WP_115517283.1">
    <property type="nucleotide sequence ID" value="NZ_QRGO01000001.1"/>
</dbReference>
<sequence>MNRINAQLFLVYNFPDGWFVSSSPIITADWSAASHDRWTVPFGGEIGRVFEINGQAMSASAGLYYNAVRPDNSAEWKARLNLTFIFLH</sequence>
<reference evidence="2" key="1">
    <citation type="submission" date="2018-08" db="EMBL/GenBank/DDBJ databases">
        <authorList>
            <person name="Kim S.-J."/>
            <person name="Jung G.-Y."/>
        </authorList>
    </citation>
    <scope>NUCLEOTIDE SEQUENCE [LARGE SCALE GENOMIC DNA]</scope>
    <source>
        <strain evidence="2">GY_H</strain>
    </source>
</reference>
<keyword evidence="2" id="KW-1185">Reference proteome</keyword>
<accession>A0A371BCL6</accession>
<organism evidence="1 2">
    <name type="scientific">Undibacter mobilis</name>
    <dbReference type="NCBI Taxonomy" id="2292256"/>
    <lineage>
        <taxon>Bacteria</taxon>
        <taxon>Pseudomonadati</taxon>
        <taxon>Pseudomonadota</taxon>
        <taxon>Alphaproteobacteria</taxon>
        <taxon>Hyphomicrobiales</taxon>
        <taxon>Nitrobacteraceae</taxon>
        <taxon>Undibacter</taxon>
    </lineage>
</organism>
<evidence type="ECO:0000313" key="2">
    <source>
        <dbReference type="Proteomes" id="UP000263993"/>
    </source>
</evidence>
<dbReference type="AlphaFoldDB" id="A0A371BCL6"/>
<dbReference type="Proteomes" id="UP000263993">
    <property type="component" value="Unassembled WGS sequence"/>
</dbReference>
<proteinExistence type="predicted"/>
<protein>
    <submittedName>
        <fullName evidence="1">Uncharacterized protein</fullName>
    </submittedName>
</protein>
<comment type="caution">
    <text evidence="1">The sequence shown here is derived from an EMBL/GenBank/DDBJ whole genome shotgun (WGS) entry which is preliminary data.</text>
</comment>
<name>A0A371BCL6_9BRAD</name>